<name>A0A4U5MTP7_STECR</name>
<proteinExistence type="predicted"/>
<evidence type="ECO:0000313" key="1">
    <source>
        <dbReference type="EMBL" id="TKR73146.1"/>
    </source>
</evidence>
<accession>A0A4U5MTP7</accession>
<gene>
    <name evidence="1" type="ORF">L596_020490</name>
</gene>
<dbReference type="OrthoDB" id="407658at2759"/>
<protein>
    <recommendedName>
        <fullName evidence="3">Nucleotide-diphospho-sugar transferase domain-containing protein</fullName>
    </recommendedName>
</protein>
<dbReference type="InterPro" id="IPR029044">
    <property type="entry name" value="Nucleotide-diphossugar_trans"/>
</dbReference>
<keyword evidence="2" id="KW-1185">Reference proteome</keyword>
<dbReference type="PANTHER" id="PTHR31562">
    <property type="entry name" value="PROTEIN CBG18972"/>
    <property type="match status" value="1"/>
</dbReference>
<dbReference type="InterPro" id="IPR004988">
    <property type="entry name" value="DUF273"/>
</dbReference>
<dbReference type="PANTHER" id="PTHR31562:SF4">
    <property type="entry name" value="DUF268 DOMAIN-CONTAINING PROTEIN-RELATED"/>
    <property type="match status" value="1"/>
</dbReference>
<dbReference type="Proteomes" id="UP000298663">
    <property type="component" value="Unassembled WGS sequence"/>
</dbReference>
<comment type="caution">
    <text evidence="1">The sequence shown here is derived from an EMBL/GenBank/DDBJ whole genome shotgun (WGS) entry which is preliminary data.</text>
</comment>
<evidence type="ECO:0000313" key="2">
    <source>
        <dbReference type="Proteomes" id="UP000298663"/>
    </source>
</evidence>
<sequence length="315" mass="37221">MVWYFEHAFGIIAIVNTPNVSKYAMAMDTVKCYAAYRNYKYFFLDTSSNHTDSQRCNHTQFFFKRHCIAARIGERNPDIDWLLFIDADHGVINPTHPLQDYIPKSGAEIVFHERIMNQEIAAGTYFFRNAKYARDMIDYWADYEFHLPKSFHGTDNGAIHAVFLEYLLPTTDRSVCERVWENSSNWDTMMDFVTCTRWVMGELSDFDSGRVHLIKKGQKSWSRDGWLTGWRWSPGDFFIHALQVREKEEYPPVFLKNHVFNLSTCTTPNALHNWAYNKTKMVTDEDIKKTIGTWIHDQHKRFMDNLQTVFEFRDP</sequence>
<evidence type="ECO:0008006" key="3">
    <source>
        <dbReference type="Google" id="ProtNLM"/>
    </source>
</evidence>
<dbReference type="STRING" id="34508.A0A4U5MTP7"/>
<dbReference type="Pfam" id="PF03314">
    <property type="entry name" value="DUF273"/>
    <property type="match status" value="1"/>
</dbReference>
<organism evidence="1 2">
    <name type="scientific">Steinernema carpocapsae</name>
    <name type="common">Entomopathogenic nematode</name>
    <dbReference type="NCBI Taxonomy" id="34508"/>
    <lineage>
        <taxon>Eukaryota</taxon>
        <taxon>Metazoa</taxon>
        <taxon>Ecdysozoa</taxon>
        <taxon>Nematoda</taxon>
        <taxon>Chromadorea</taxon>
        <taxon>Rhabditida</taxon>
        <taxon>Tylenchina</taxon>
        <taxon>Panagrolaimomorpha</taxon>
        <taxon>Strongyloidoidea</taxon>
        <taxon>Steinernematidae</taxon>
        <taxon>Steinernema</taxon>
    </lineage>
</organism>
<reference evidence="1 2" key="1">
    <citation type="journal article" date="2015" name="Genome Biol.">
        <title>Comparative genomics of Steinernema reveals deeply conserved gene regulatory networks.</title>
        <authorList>
            <person name="Dillman A.R."/>
            <person name="Macchietto M."/>
            <person name="Porter C.F."/>
            <person name="Rogers A."/>
            <person name="Williams B."/>
            <person name="Antoshechkin I."/>
            <person name="Lee M.M."/>
            <person name="Goodwin Z."/>
            <person name="Lu X."/>
            <person name="Lewis E.E."/>
            <person name="Goodrich-Blair H."/>
            <person name="Stock S.P."/>
            <person name="Adams B.J."/>
            <person name="Sternberg P.W."/>
            <person name="Mortazavi A."/>
        </authorList>
    </citation>
    <scope>NUCLEOTIDE SEQUENCE [LARGE SCALE GENOMIC DNA]</scope>
    <source>
        <strain evidence="1 2">ALL</strain>
    </source>
</reference>
<dbReference type="Gene3D" id="3.90.550.10">
    <property type="entry name" value="Spore Coat Polysaccharide Biosynthesis Protein SpsA, Chain A"/>
    <property type="match status" value="1"/>
</dbReference>
<dbReference type="AlphaFoldDB" id="A0A4U5MTP7"/>
<dbReference type="EMBL" id="AZBU02000006">
    <property type="protein sequence ID" value="TKR73146.1"/>
    <property type="molecule type" value="Genomic_DNA"/>
</dbReference>
<reference evidence="1 2" key="2">
    <citation type="journal article" date="2019" name="G3 (Bethesda)">
        <title>Hybrid Assembly of the Genome of the Entomopathogenic Nematode Steinernema carpocapsae Identifies the X-Chromosome.</title>
        <authorList>
            <person name="Serra L."/>
            <person name="Macchietto M."/>
            <person name="Macias-Munoz A."/>
            <person name="McGill C.J."/>
            <person name="Rodriguez I.M."/>
            <person name="Rodriguez B."/>
            <person name="Murad R."/>
            <person name="Mortazavi A."/>
        </authorList>
    </citation>
    <scope>NUCLEOTIDE SEQUENCE [LARGE SCALE GENOMIC DNA]</scope>
    <source>
        <strain evidence="1 2">ALL</strain>
    </source>
</reference>